<feature type="transmembrane region" description="Helical" evidence="1">
    <location>
        <begin position="246"/>
        <end position="269"/>
    </location>
</feature>
<dbReference type="Pfam" id="PF06847">
    <property type="entry name" value="Arc_PepC_II"/>
    <property type="match status" value="1"/>
</dbReference>
<name>A0A7J3XX76_9CREN</name>
<feature type="transmembrane region" description="Helical" evidence="1">
    <location>
        <begin position="102"/>
        <end position="120"/>
    </location>
</feature>
<evidence type="ECO:0000313" key="3">
    <source>
        <dbReference type="EMBL" id="HHP67266.1"/>
    </source>
</evidence>
<protein>
    <recommendedName>
        <fullName evidence="2">Preflagellin peptidase C-terminal domain-containing protein</fullName>
    </recommendedName>
</protein>
<dbReference type="EMBL" id="DRYK01000013">
    <property type="protein sequence ID" value="HHP67266.1"/>
    <property type="molecule type" value="Genomic_DNA"/>
</dbReference>
<dbReference type="InterPro" id="IPR009655">
    <property type="entry name" value="Preflagellin_peptidase_C"/>
</dbReference>
<keyword evidence="1" id="KW-1133">Transmembrane helix</keyword>
<feature type="domain" description="Preflagellin peptidase C-terminal" evidence="2">
    <location>
        <begin position="178"/>
        <end position="270"/>
    </location>
</feature>
<evidence type="ECO:0000256" key="1">
    <source>
        <dbReference type="SAM" id="Phobius"/>
    </source>
</evidence>
<dbReference type="AlphaFoldDB" id="A0A7J3XX76"/>
<reference evidence="3" key="1">
    <citation type="journal article" date="2020" name="mSystems">
        <title>Genome- and Community-Level Interaction Insights into Carbon Utilization and Element Cycling Functions of Hydrothermarchaeota in Hydrothermal Sediment.</title>
        <authorList>
            <person name="Zhou Z."/>
            <person name="Liu Y."/>
            <person name="Xu W."/>
            <person name="Pan J."/>
            <person name="Luo Z.H."/>
            <person name="Li M."/>
        </authorList>
    </citation>
    <scope>NUCLEOTIDE SEQUENCE [LARGE SCALE GENOMIC DNA]</scope>
    <source>
        <strain evidence="3">SpSt-110</strain>
    </source>
</reference>
<keyword evidence="1" id="KW-0472">Membrane</keyword>
<feature type="transmembrane region" description="Helical" evidence="1">
    <location>
        <begin position="20"/>
        <end position="39"/>
    </location>
</feature>
<feature type="transmembrane region" description="Helical" evidence="1">
    <location>
        <begin position="74"/>
        <end position="95"/>
    </location>
</feature>
<evidence type="ECO:0000259" key="2">
    <source>
        <dbReference type="Pfam" id="PF06847"/>
    </source>
</evidence>
<sequence length="271" mass="30352">MCSEAKHVEGVWGGVLDSPPLIAVVEYSITLLFLVPFAIYDYRRRDIPDKLVYLFLATSVILGILAYTDVAPALPITAVGLYFFISVVPLPLVLLVLAELKLMGFADFFVVLSLSIMYSLPMRYPTLLASTNIPIPPISFYVLINALILQVIVHYSITVARVLRHGFKPPGGLGVLDKAYLLIAGWPVRVGEVVDKEYYTPLLVPFEREPGGVEWRITRLTRMEDPGLRSRIREFLERGLISRDEIIWASYGHPLVTYIAVGFIVYILLGV</sequence>
<comment type="caution">
    <text evidence="3">The sequence shown here is derived from an EMBL/GenBank/DDBJ whole genome shotgun (WGS) entry which is preliminary data.</text>
</comment>
<accession>A0A7J3XX76</accession>
<gene>
    <name evidence="3" type="ORF">ENM60_00470</name>
</gene>
<feature type="transmembrane region" description="Helical" evidence="1">
    <location>
        <begin position="140"/>
        <end position="163"/>
    </location>
</feature>
<organism evidence="3">
    <name type="scientific">Thermogladius calderae</name>
    <dbReference type="NCBI Taxonomy" id="1200300"/>
    <lineage>
        <taxon>Archaea</taxon>
        <taxon>Thermoproteota</taxon>
        <taxon>Thermoprotei</taxon>
        <taxon>Desulfurococcales</taxon>
        <taxon>Desulfurococcaceae</taxon>
        <taxon>Thermogladius</taxon>
    </lineage>
</organism>
<dbReference type="Gene3D" id="1.20.120.1220">
    <property type="match status" value="1"/>
</dbReference>
<proteinExistence type="predicted"/>
<feature type="transmembrane region" description="Helical" evidence="1">
    <location>
        <begin position="51"/>
        <end position="68"/>
    </location>
</feature>
<keyword evidence="1" id="KW-0812">Transmembrane</keyword>